<dbReference type="InterPro" id="IPR012296">
    <property type="entry name" value="Nuclease_put_TT1808"/>
</dbReference>
<feature type="domain" description="Putative restriction endonuclease" evidence="1">
    <location>
        <begin position="15"/>
        <end position="156"/>
    </location>
</feature>
<dbReference type="Proteomes" id="UP001171945">
    <property type="component" value="Unassembled WGS sequence"/>
</dbReference>
<dbReference type="InterPro" id="IPR011335">
    <property type="entry name" value="Restrct_endonuc-II-like"/>
</dbReference>
<evidence type="ECO:0000259" key="1">
    <source>
        <dbReference type="Pfam" id="PF05685"/>
    </source>
</evidence>
<accession>A0ABT7VTP0</accession>
<sequence length="172" mass="19555">MNNFSHFEEAESIDMPSKKHSLAQTNLTILFGNDERFTPFVELSLDATAIDLSQFYIKAKDELVPDISVYLEPPVDQQDDFLAFDEMRVTKIPDLAIEVLSPKQAITDLLAKIKAYFALGVRSCWLVMPSVEVINIYSQGKKQTFDMNDTEVVDKVLDVHLPIAKVFRMPCH</sequence>
<keyword evidence="2" id="KW-0540">Nuclease</keyword>
<keyword evidence="2" id="KW-0378">Hydrolase</keyword>
<keyword evidence="3" id="KW-1185">Reference proteome</keyword>
<dbReference type="CDD" id="cd06260">
    <property type="entry name" value="DUF820-like"/>
    <property type="match status" value="1"/>
</dbReference>
<organism evidence="2 3">
    <name type="scientific">Candidatus Marithioploca araucensis</name>
    <dbReference type="NCBI Taxonomy" id="70273"/>
    <lineage>
        <taxon>Bacteria</taxon>
        <taxon>Pseudomonadati</taxon>
        <taxon>Pseudomonadota</taxon>
        <taxon>Gammaproteobacteria</taxon>
        <taxon>Thiotrichales</taxon>
        <taxon>Thiotrichaceae</taxon>
        <taxon>Candidatus Marithioploca</taxon>
    </lineage>
</organism>
<dbReference type="Pfam" id="PF05685">
    <property type="entry name" value="Uma2"/>
    <property type="match status" value="1"/>
</dbReference>
<gene>
    <name evidence="2" type="ORF">QUF54_06305</name>
</gene>
<dbReference type="EMBL" id="JAUCGM010000368">
    <property type="protein sequence ID" value="MDM8562950.1"/>
    <property type="molecule type" value="Genomic_DNA"/>
</dbReference>
<keyword evidence="2" id="KW-0255">Endonuclease</keyword>
<dbReference type="InterPro" id="IPR008538">
    <property type="entry name" value="Uma2"/>
</dbReference>
<evidence type="ECO:0000313" key="3">
    <source>
        <dbReference type="Proteomes" id="UP001171945"/>
    </source>
</evidence>
<name>A0ABT7VTP0_9GAMM</name>
<reference evidence="2" key="1">
    <citation type="submission" date="2023-06" db="EMBL/GenBank/DDBJ databases">
        <title>Uncultivated large filamentous bacteria from sulfidic sediments reveal new species and different genomic features in energy metabolism and defense.</title>
        <authorList>
            <person name="Fonseca A."/>
        </authorList>
    </citation>
    <scope>NUCLEOTIDE SEQUENCE</scope>
    <source>
        <strain evidence="2">HSG4</strain>
    </source>
</reference>
<dbReference type="Gene3D" id="3.90.1570.10">
    <property type="entry name" value="tt1808, chain A"/>
    <property type="match status" value="1"/>
</dbReference>
<protein>
    <submittedName>
        <fullName evidence="2">Uma2 family endonuclease</fullName>
    </submittedName>
</protein>
<comment type="caution">
    <text evidence="2">The sequence shown here is derived from an EMBL/GenBank/DDBJ whole genome shotgun (WGS) entry which is preliminary data.</text>
</comment>
<dbReference type="SUPFAM" id="SSF52980">
    <property type="entry name" value="Restriction endonuclease-like"/>
    <property type="match status" value="1"/>
</dbReference>
<dbReference type="GO" id="GO:0004519">
    <property type="term" value="F:endonuclease activity"/>
    <property type="evidence" value="ECO:0007669"/>
    <property type="project" value="UniProtKB-KW"/>
</dbReference>
<dbReference type="PANTHER" id="PTHR34107">
    <property type="entry name" value="SLL0198 PROTEIN-RELATED"/>
    <property type="match status" value="1"/>
</dbReference>
<proteinExistence type="predicted"/>
<dbReference type="PANTHER" id="PTHR34107:SF4">
    <property type="entry name" value="SLL1222 PROTEIN"/>
    <property type="match status" value="1"/>
</dbReference>
<evidence type="ECO:0000313" key="2">
    <source>
        <dbReference type="EMBL" id="MDM8562950.1"/>
    </source>
</evidence>